<feature type="signal peptide" evidence="5">
    <location>
        <begin position="1"/>
        <end position="22"/>
    </location>
</feature>
<keyword evidence="4" id="KW-1133">Transmembrane helix</keyword>
<dbReference type="EMBL" id="JAVRRD010000034">
    <property type="protein sequence ID" value="KAK5045845.1"/>
    <property type="molecule type" value="Genomic_DNA"/>
</dbReference>
<keyword evidence="2" id="KW-0677">Repeat</keyword>
<keyword evidence="4" id="KW-0812">Transmembrane</keyword>
<dbReference type="GeneID" id="89977100"/>
<accession>A0AAV9MW21</accession>
<keyword evidence="5" id="KW-0732">Signal</keyword>
<evidence type="ECO:0000313" key="7">
    <source>
        <dbReference type="Proteomes" id="UP001358417"/>
    </source>
</evidence>
<dbReference type="AlphaFoldDB" id="A0AAV9MW21"/>
<comment type="caution">
    <text evidence="6">The sequence shown here is derived from an EMBL/GenBank/DDBJ whole genome shotgun (WGS) entry which is preliminary data.</text>
</comment>
<feature type="compositionally biased region" description="Polar residues" evidence="3">
    <location>
        <begin position="622"/>
        <end position="635"/>
    </location>
</feature>
<keyword evidence="4" id="KW-0472">Membrane</keyword>
<protein>
    <recommendedName>
        <fullName evidence="8">Galactose oxidase/kelch, beta-propeller</fullName>
    </recommendedName>
</protein>
<feature type="compositionally biased region" description="Polar residues" evidence="3">
    <location>
        <begin position="594"/>
        <end position="603"/>
    </location>
</feature>
<feature type="compositionally biased region" description="Polar residues" evidence="3">
    <location>
        <begin position="528"/>
        <end position="538"/>
    </location>
</feature>
<feature type="compositionally biased region" description="Polar residues" evidence="3">
    <location>
        <begin position="764"/>
        <end position="773"/>
    </location>
</feature>
<evidence type="ECO:0000256" key="5">
    <source>
        <dbReference type="SAM" id="SignalP"/>
    </source>
</evidence>
<evidence type="ECO:0000313" key="6">
    <source>
        <dbReference type="EMBL" id="KAK5045845.1"/>
    </source>
</evidence>
<dbReference type="SUPFAM" id="SSF117281">
    <property type="entry name" value="Kelch motif"/>
    <property type="match status" value="1"/>
</dbReference>
<evidence type="ECO:0000256" key="4">
    <source>
        <dbReference type="SAM" id="Phobius"/>
    </source>
</evidence>
<dbReference type="PANTHER" id="PTHR46228:SF2">
    <property type="entry name" value="KELCH REPEAT PROTEIN (AFU_ORTHOLOGUE AFUA_4G14350)"/>
    <property type="match status" value="1"/>
</dbReference>
<sequence length="884" mass="96664">MGTNSKPWWVMLCLWTVACIAADANPRLCVWTQPRGAVVRDTLYMDGGQRQYCQWDATASAWLDMTAVSGPEEERGYLYTLNFSKSFDVSTNFSDIFTILPTAGGFSNNPPFIDGYMFADDYEFYTYGGLSLTEAGEKADLINNRLYQPEAGSTKQNPYENWTPDFDTHYTPTPPISKNVTHGAGVSIPSEHLGFYFSGMQTESGGFLIAYTGLDPVSHTLDNMLKIDMKTISDATWTNTSLPDHVRGRGSASLVWLPVSDQGLLLAIGGVKNPVDVFVDYSSNASSQTNANNGGPGFMQNISMYDIKDDVWYNQETSGDVPPQLADFCAVMAHQDDPTSYQIFIQGGYNGVDLNKDLNTDVYILSVPSFHWTKVTPLNQDGARWGHVCVTPYPDQMFAVGGQGSYQDIMFSGGKSVEILNLNTLIWQDSYNPEKWSKYKIPAQVTLAGDPSVAAAGMDASLASLFTKKYQQEIVTWYPYVPTSKARKSILGPVLGGVLGGAALVLAAFSFWLWRRREIKKKNRESKMSTATSETLQGSGDHLHGWFRDQAKQSVSATAMEMDTSDQATVLSNRHQSQGEIAELGGRSIFMPRSSMQTNTSLPPESLPEVSGESRKIGELPDSSTDSGEQDSTIRYNEPNYGPRGYANYPRVNKGGLSAAGSTTGQSTSEKMSSLGAGESSLPERHSFQGFPFSESRKDNYEHVYLGGAALPTSEPITTPKQRRIDAYFAASDRTNFDPLPSPNKAKTDEGSFFGQPRPPNAPRQESNASSDFVITPLAMPDDAQQAANEMGMTSAALATSPLSPIRPRHRRNGSSMSSGGQIIAGNSASLPYQAPEEDHRQSAFIENLPENPSRAPSMKRKNTTSRTPPPPVEEEDANKQAEP</sequence>
<dbReference type="PROSITE" id="PS51257">
    <property type="entry name" value="PROKAR_LIPOPROTEIN"/>
    <property type="match status" value="1"/>
</dbReference>
<evidence type="ECO:0000256" key="2">
    <source>
        <dbReference type="ARBA" id="ARBA00022737"/>
    </source>
</evidence>
<feature type="region of interest" description="Disordered" evidence="3">
    <location>
        <begin position="585"/>
        <end position="684"/>
    </location>
</feature>
<dbReference type="PANTHER" id="PTHR46228">
    <property type="entry name" value="KELCH DOMAIN-CONTAINING PROTEIN"/>
    <property type="match status" value="1"/>
</dbReference>
<feature type="region of interest" description="Disordered" evidence="3">
    <location>
        <begin position="733"/>
        <end position="884"/>
    </location>
</feature>
<dbReference type="Gene3D" id="2.120.10.80">
    <property type="entry name" value="Kelch-type beta propeller"/>
    <property type="match status" value="1"/>
</dbReference>
<feature type="compositionally biased region" description="Low complexity" evidence="3">
    <location>
        <begin position="655"/>
        <end position="669"/>
    </location>
</feature>
<organism evidence="6 7">
    <name type="scientific">Exophiala bonariae</name>
    <dbReference type="NCBI Taxonomy" id="1690606"/>
    <lineage>
        <taxon>Eukaryota</taxon>
        <taxon>Fungi</taxon>
        <taxon>Dikarya</taxon>
        <taxon>Ascomycota</taxon>
        <taxon>Pezizomycotina</taxon>
        <taxon>Eurotiomycetes</taxon>
        <taxon>Chaetothyriomycetidae</taxon>
        <taxon>Chaetothyriales</taxon>
        <taxon>Herpotrichiellaceae</taxon>
        <taxon>Exophiala</taxon>
    </lineage>
</organism>
<evidence type="ECO:0000256" key="3">
    <source>
        <dbReference type="SAM" id="MobiDB-lite"/>
    </source>
</evidence>
<keyword evidence="1" id="KW-0880">Kelch repeat</keyword>
<feature type="chain" id="PRO_5043407028" description="Galactose oxidase/kelch, beta-propeller" evidence="5">
    <location>
        <begin position="23"/>
        <end position="884"/>
    </location>
</feature>
<evidence type="ECO:0000256" key="1">
    <source>
        <dbReference type="ARBA" id="ARBA00022441"/>
    </source>
</evidence>
<dbReference type="Proteomes" id="UP001358417">
    <property type="component" value="Unassembled WGS sequence"/>
</dbReference>
<proteinExistence type="predicted"/>
<name>A0AAV9MW21_9EURO</name>
<keyword evidence="7" id="KW-1185">Reference proteome</keyword>
<dbReference type="InterPro" id="IPR015915">
    <property type="entry name" value="Kelch-typ_b-propeller"/>
</dbReference>
<feature type="region of interest" description="Disordered" evidence="3">
    <location>
        <begin position="523"/>
        <end position="544"/>
    </location>
</feature>
<gene>
    <name evidence="6" type="ORF">LTR84_008938</name>
</gene>
<reference evidence="6 7" key="1">
    <citation type="submission" date="2023-08" db="EMBL/GenBank/DDBJ databases">
        <title>Black Yeasts Isolated from many extreme environments.</title>
        <authorList>
            <person name="Coleine C."/>
            <person name="Stajich J.E."/>
            <person name="Selbmann L."/>
        </authorList>
    </citation>
    <scope>NUCLEOTIDE SEQUENCE [LARGE SCALE GENOMIC DNA]</scope>
    <source>
        <strain evidence="6 7">CCFEE 5792</strain>
    </source>
</reference>
<feature type="transmembrane region" description="Helical" evidence="4">
    <location>
        <begin position="490"/>
        <end position="514"/>
    </location>
</feature>
<feature type="compositionally biased region" description="Polar residues" evidence="3">
    <location>
        <begin position="814"/>
        <end position="831"/>
    </location>
</feature>
<dbReference type="RefSeq" id="XP_064701456.1">
    <property type="nucleotide sequence ID" value="XM_064852481.1"/>
</dbReference>
<evidence type="ECO:0008006" key="8">
    <source>
        <dbReference type="Google" id="ProtNLM"/>
    </source>
</evidence>